<dbReference type="InterPro" id="IPR033690">
    <property type="entry name" value="Adenylat_kinase_CS"/>
</dbReference>
<keyword evidence="11" id="KW-1185">Reference proteome</keyword>
<keyword evidence="6 9" id="KW-0665">Pyrimidine biosynthesis</keyword>
<dbReference type="InterPro" id="IPR000850">
    <property type="entry name" value="Adenylat/UMP-CMP_kin"/>
</dbReference>
<keyword evidence="5 9" id="KW-0067">ATP-binding</keyword>
<keyword evidence="7 9" id="KW-0539">Nucleus</keyword>
<keyword evidence="4 9" id="KW-0418">Kinase</keyword>
<dbReference type="STRING" id="1257118.L8GZB3"/>
<feature type="binding site" evidence="9">
    <location>
        <position position="43"/>
    </location>
    <ligand>
        <name>a ribonucleoside 5'-phosphate</name>
        <dbReference type="ChEBI" id="CHEBI:58043"/>
    </ligand>
</feature>
<comment type="catalytic activity">
    <reaction evidence="8 9">
        <text>UMP + ATP = UDP + ADP</text>
        <dbReference type="Rhea" id="RHEA:24400"/>
        <dbReference type="ChEBI" id="CHEBI:30616"/>
        <dbReference type="ChEBI" id="CHEBI:57865"/>
        <dbReference type="ChEBI" id="CHEBI:58223"/>
        <dbReference type="ChEBI" id="CHEBI:456216"/>
        <dbReference type="EC" id="2.7.4.14"/>
    </reaction>
</comment>
<dbReference type="GO" id="GO:0036431">
    <property type="term" value="F:dCMP kinase activity"/>
    <property type="evidence" value="ECO:0007669"/>
    <property type="project" value="RHEA"/>
</dbReference>
<dbReference type="HAMAP" id="MF_00235">
    <property type="entry name" value="Adenylate_kinase_Adk"/>
    <property type="match status" value="1"/>
</dbReference>
<dbReference type="GO" id="GO:0005634">
    <property type="term" value="C:nucleus"/>
    <property type="evidence" value="ECO:0007669"/>
    <property type="project" value="UniProtKB-SubCell"/>
</dbReference>
<dbReference type="GO" id="GO:0006221">
    <property type="term" value="P:pyrimidine nucleotide biosynthetic process"/>
    <property type="evidence" value="ECO:0007669"/>
    <property type="project" value="UniProtKB-UniRule"/>
</dbReference>
<dbReference type="GO" id="GO:0006207">
    <property type="term" value="P:'de novo' pyrimidine nucleobase biosynthetic process"/>
    <property type="evidence" value="ECO:0007669"/>
    <property type="project" value="InterPro"/>
</dbReference>
<proteinExistence type="inferred from homology"/>
<keyword evidence="1 9" id="KW-0963">Cytoplasm</keyword>
<dbReference type="VEuPathDB" id="AmoebaDB:ACA1_061880"/>
<comment type="subcellular location">
    <subcellularLocation>
        <location evidence="9">Cytoplasm</location>
    </subcellularLocation>
    <subcellularLocation>
        <location evidence="9">Nucleus</location>
    </subcellularLocation>
</comment>
<accession>L8GZB3</accession>
<dbReference type="InterPro" id="IPR027417">
    <property type="entry name" value="P-loop_NTPase"/>
</dbReference>
<dbReference type="PROSITE" id="PS00113">
    <property type="entry name" value="ADENYLATE_KINASE"/>
    <property type="match status" value="1"/>
</dbReference>
<comment type="cofactor">
    <cofactor evidence="9">
        <name>Mg(2+)</name>
        <dbReference type="ChEBI" id="CHEBI:18420"/>
    </cofactor>
    <text evidence="9">Binds 1 Mg(2+) ion per monomer.</text>
</comment>
<dbReference type="AlphaFoldDB" id="L8GZB3"/>
<keyword evidence="2 9" id="KW-0808">Transferase</keyword>
<feature type="binding site" evidence="9">
    <location>
        <position position="98"/>
    </location>
    <ligand>
        <name>CMP</name>
        <dbReference type="ChEBI" id="CHEBI:60377"/>
    </ligand>
</feature>
<evidence type="ECO:0000256" key="7">
    <source>
        <dbReference type="ARBA" id="ARBA00023242"/>
    </source>
</evidence>
<dbReference type="OrthoDB" id="442176at2759"/>
<evidence type="ECO:0000256" key="9">
    <source>
        <dbReference type="HAMAP-Rule" id="MF_03172"/>
    </source>
</evidence>
<feature type="binding site" evidence="9">
    <location>
        <begin position="64"/>
        <end position="66"/>
    </location>
    <ligand>
        <name>a ribonucleoside 5'-phosphate</name>
        <dbReference type="ChEBI" id="CHEBI:58043"/>
    </ligand>
</feature>
<dbReference type="PANTHER" id="PTHR23359">
    <property type="entry name" value="NUCLEOTIDE KINASE"/>
    <property type="match status" value="1"/>
</dbReference>
<comment type="catalytic activity">
    <reaction evidence="9">
        <text>CMP + ATP = CDP + ADP</text>
        <dbReference type="Rhea" id="RHEA:11600"/>
        <dbReference type="ChEBI" id="CHEBI:30616"/>
        <dbReference type="ChEBI" id="CHEBI:58069"/>
        <dbReference type="ChEBI" id="CHEBI:60377"/>
        <dbReference type="ChEBI" id="CHEBI:456216"/>
        <dbReference type="EC" id="2.7.4.14"/>
    </reaction>
</comment>
<evidence type="ECO:0000256" key="4">
    <source>
        <dbReference type="ARBA" id="ARBA00022777"/>
    </source>
</evidence>
<dbReference type="SUPFAM" id="SSF52540">
    <property type="entry name" value="P-loop containing nucleoside triphosphate hydrolases"/>
    <property type="match status" value="1"/>
</dbReference>
<dbReference type="EC" id="2.7.4.14" evidence="9"/>
<evidence type="ECO:0000256" key="1">
    <source>
        <dbReference type="ARBA" id="ARBA00022490"/>
    </source>
</evidence>
<feature type="binding site" evidence="9">
    <location>
        <position position="149"/>
    </location>
    <ligand>
        <name>a ribonucleoside 5'-phosphate</name>
        <dbReference type="ChEBI" id="CHEBI:58043"/>
    </ligand>
</feature>
<name>L8GZB3_ACACF</name>
<evidence type="ECO:0000313" key="11">
    <source>
        <dbReference type="Proteomes" id="UP000011083"/>
    </source>
</evidence>
<comment type="catalytic activity">
    <reaction evidence="9">
        <text>dCMP + ATP = dCDP + ADP</text>
        <dbReference type="Rhea" id="RHEA:25094"/>
        <dbReference type="ChEBI" id="CHEBI:30616"/>
        <dbReference type="ChEBI" id="CHEBI:57566"/>
        <dbReference type="ChEBI" id="CHEBI:58593"/>
        <dbReference type="ChEBI" id="CHEBI:456216"/>
        <dbReference type="EC" id="2.7.4.14"/>
    </reaction>
</comment>
<comment type="subunit">
    <text evidence="9">Monomer.</text>
</comment>
<dbReference type="GeneID" id="14918234"/>
<evidence type="ECO:0000256" key="3">
    <source>
        <dbReference type="ARBA" id="ARBA00022741"/>
    </source>
</evidence>
<feature type="binding site" evidence="9">
    <location>
        <position position="138"/>
    </location>
    <ligand>
        <name>a ribonucleoside 5'-phosphate</name>
        <dbReference type="ChEBI" id="CHEBI:58043"/>
    </ligand>
</feature>
<feature type="binding site" evidence="9">
    <location>
        <begin position="17"/>
        <end position="22"/>
    </location>
    <ligand>
        <name>ATP</name>
        <dbReference type="ChEBI" id="CHEBI:30616"/>
    </ligand>
</feature>
<evidence type="ECO:0000256" key="6">
    <source>
        <dbReference type="ARBA" id="ARBA00022975"/>
    </source>
</evidence>
<feature type="binding site" evidence="9">
    <location>
        <position position="177"/>
    </location>
    <ligand>
        <name>ATP</name>
        <dbReference type="ChEBI" id="CHEBI:30616"/>
    </ligand>
</feature>
<dbReference type="KEGG" id="acan:ACA1_061880"/>
<feature type="binding site" evidence="9">
    <location>
        <position position="132"/>
    </location>
    <ligand>
        <name>ATP</name>
        <dbReference type="ChEBI" id="CHEBI:30616"/>
    </ligand>
</feature>
<dbReference type="GO" id="GO:0033862">
    <property type="term" value="F:UMP kinase activity"/>
    <property type="evidence" value="ECO:0007669"/>
    <property type="project" value="RHEA"/>
</dbReference>
<dbReference type="NCBIfam" id="TIGR01359">
    <property type="entry name" value="UMP_CMP_kin_fam"/>
    <property type="match status" value="1"/>
</dbReference>
<dbReference type="InterPro" id="IPR006266">
    <property type="entry name" value="UMP_CMP_kinase"/>
</dbReference>
<dbReference type="GO" id="GO:0005524">
    <property type="term" value="F:ATP binding"/>
    <property type="evidence" value="ECO:0007669"/>
    <property type="project" value="UniProtKB-KW"/>
</dbReference>
<organism evidence="10 11">
    <name type="scientific">Acanthamoeba castellanii (strain ATCC 30010 / Neff)</name>
    <dbReference type="NCBI Taxonomy" id="1257118"/>
    <lineage>
        <taxon>Eukaryota</taxon>
        <taxon>Amoebozoa</taxon>
        <taxon>Discosea</taxon>
        <taxon>Longamoebia</taxon>
        <taxon>Centramoebida</taxon>
        <taxon>Acanthamoebidae</taxon>
        <taxon>Acanthamoeba</taxon>
    </lineage>
</organism>
<dbReference type="Gene3D" id="3.40.50.300">
    <property type="entry name" value="P-loop containing nucleotide triphosphate hydrolases"/>
    <property type="match status" value="1"/>
</dbReference>
<dbReference type="GO" id="GO:0036430">
    <property type="term" value="F:CMP kinase activity"/>
    <property type="evidence" value="ECO:0007669"/>
    <property type="project" value="RHEA"/>
</dbReference>
<reference evidence="10 11" key="1">
    <citation type="journal article" date="2013" name="Genome Biol.">
        <title>Genome of Acanthamoeba castellanii highlights extensive lateral gene transfer and early evolution of tyrosine kinase signaling.</title>
        <authorList>
            <person name="Clarke M."/>
            <person name="Lohan A.J."/>
            <person name="Liu B."/>
            <person name="Lagkouvardos I."/>
            <person name="Roy S."/>
            <person name="Zafar N."/>
            <person name="Bertelli C."/>
            <person name="Schilde C."/>
            <person name="Kianianmomeni A."/>
            <person name="Burglin T.R."/>
            <person name="Frech C."/>
            <person name="Turcotte B."/>
            <person name="Kopec K.O."/>
            <person name="Synnott J.M."/>
            <person name="Choo C."/>
            <person name="Paponov I."/>
            <person name="Finkler A."/>
            <person name="Soon Heng Tan C."/>
            <person name="Hutchins A.P."/>
            <person name="Weinmeier T."/>
            <person name="Rattei T."/>
            <person name="Chu J.S."/>
            <person name="Gimenez G."/>
            <person name="Irimia M."/>
            <person name="Rigden D.J."/>
            <person name="Fitzpatrick D.A."/>
            <person name="Lorenzo-Morales J."/>
            <person name="Bateman A."/>
            <person name="Chiu C.H."/>
            <person name="Tang P."/>
            <person name="Hegemann P."/>
            <person name="Fromm H."/>
            <person name="Raoult D."/>
            <person name="Greub G."/>
            <person name="Miranda-Saavedra D."/>
            <person name="Chen N."/>
            <person name="Nash P."/>
            <person name="Ginger M.L."/>
            <person name="Horn M."/>
            <person name="Schaap P."/>
            <person name="Caler L."/>
            <person name="Loftus B."/>
        </authorList>
    </citation>
    <scope>NUCLEOTIDE SEQUENCE [LARGE SCALE GENOMIC DNA]</scope>
    <source>
        <strain evidence="10 11">Neff</strain>
    </source>
</reference>
<dbReference type="CDD" id="cd01428">
    <property type="entry name" value="ADK"/>
    <property type="match status" value="1"/>
</dbReference>
<dbReference type="Proteomes" id="UP000011083">
    <property type="component" value="Unassembled WGS sequence"/>
</dbReference>
<comment type="similarity">
    <text evidence="9">Belongs to the adenylate kinase family. UMP-CMP kinase subfamily.</text>
</comment>
<evidence type="ECO:0000256" key="5">
    <source>
        <dbReference type="ARBA" id="ARBA00022840"/>
    </source>
</evidence>
<comment type="function">
    <text evidence="9">Catalyzes the phosphorylation of pyrimidine nucleoside monophosphates at the expense of ATP. Plays an important role in de novo pyrimidine nucleotide biosynthesis. Has preference for UMP and CMP as phosphate acceptors.</text>
</comment>
<keyword evidence="3 9" id="KW-0547">Nucleotide-binding</keyword>
<dbReference type="HAMAP" id="MF_03172">
    <property type="entry name" value="Adenylate_kinase_UMP_CMP_kin"/>
    <property type="match status" value="1"/>
</dbReference>
<dbReference type="EMBL" id="KB007974">
    <property type="protein sequence ID" value="ELR17446.1"/>
    <property type="molecule type" value="Genomic_DNA"/>
</dbReference>
<feature type="region of interest" description="LID" evidence="9">
    <location>
        <begin position="131"/>
        <end position="141"/>
    </location>
</feature>
<comment type="domain">
    <text evidence="9">Consists of three domains, a large central CORE domain and two small peripheral domains, NMPbind and LID, which undergo movements during catalysis. The LID domain closes over the site of phosphoryl transfer upon ATP binding. Assembling and dissambling the active center during each catalytic cycle provides an effective means to prevent ATP hydrolysis.</text>
</comment>
<comment type="caution">
    <text evidence="9">Lacks conserved residue(s) required for the propagation of feature annotation.</text>
</comment>
<gene>
    <name evidence="10" type="ORF">ACA1_061880</name>
</gene>
<feature type="binding site" evidence="9">
    <location>
        <begin position="91"/>
        <end position="94"/>
    </location>
    <ligand>
        <name>a ribonucleoside 5'-phosphate</name>
        <dbReference type="ChEBI" id="CHEBI:58043"/>
    </ligand>
</feature>
<dbReference type="Pfam" id="PF00406">
    <property type="entry name" value="ADK"/>
    <property type="match status" value="1"/>
</dbReference>
<evidence type="ECO:0000313" key="10">
    <source>
        <dbReference type="EMBL" id="ELR17446.1"/>
    </source>
</evidence>
<protein>
    <recommendedName>
        <fullName evidence="9">UMP-CMP kinase</fullName>
        <ecNumber evidence="9">2.7.4.14</ecNumber>
    </recommendedName>
    <alternativeName>
        <fullName evidence="9">Deoxycytidylate kinase</fullName>
        <shortName evidence="9">CK</shortName>
        <shortName evidence="9">dCMP kinase</shortName>
    </alternativeName>
    <alternativeName>
        <fullName evidence="9">Uridine monophosphate/cytidine monophosphate kinase</fullName>
        <shortName evidence="9">UMP/CMP kinase</shortName>
        <shortName evidence="9">UMP/CMPK</shortName>
    </alternativeName>
</protein>
<dbReference type="RefSeq" id="XP_004339459.1">
    <property type="nucleotide sequence ID" value="XM_004339411.1"/>
</dbReference>
<dbReference type="OMA" id="EQTMPVI"/>
<dbReference type="FunFam" id="3.40.50.300:FF:000315">
    <property type="entry name" value="Adenylate kinase 1"/>
    <property type="match status" value="1"/>
</dbReference>
<evidence type="ECO:0000256" key="2">
    <source>
        <dbReference type="ARBA" id="ARBA00022679"/>
    </source>
</evidence>
<dbReference type="PRINTS" id="PR00094">
    <property type="entry name" value="ADENYLTKNASE"/>
</dbReference>
<evidence type="ECO:0000256" key="8">
    <source>
        <dbReference type="ARBA" id="ARBA00048116"/>
    </source>
</evidence>
<dbReference type="GO" id="GO:0005737">
    <property type="term" value="C:cytoplasm"/>
    <property type="evidence" value="ECO:0007669"/>
    <property type="project" value="UniProtKB-SubCell"/>
</dbReference>
<sequence>MESVQKPTVIFVLGGPGSGKGTNCARIVEDFGFVHLSAGDLLREEQASGSQHGEMIKSMIKEGKIVPSEVTVTLLENAMERSATKKFLIDGFPRNEENNQSWERQVAPKVNFEFVLVLDCPEQVLEERLLKRGQDSGRADDNLESIRKRFRTFQEQTQLVLDHYGKQGKVRTIDSNREPAAVYADIQQLFGSL</sequence>